<keyword evidence="3 10" id="KW-0716">Sensory transduction</keyword>
<sequence length="384" mass="44220">MTNVPAYNFNINIFILRCFGLYHDEKPSRLTKIWSYSLFFSCVLVSLLAFVQVLTEKNKDFTQLTQVLLFAAHGLTGCLKLSSFLIMGPRIKKCMQFFQKRPFVAIDDEEKRILEDCFKVCRRNVHAFGSFMVLVEVGWNFPPLFSEEYRLPMNVWLPYEHASSRLRFYTTYCYIAAVCIYLGFGSSMLEPLIGNLSYHATSQFKLLKHNLINVVEDETEKLGNSSVVRHEKLFHRLKQCVLQHQEILYFIDEFEHCFSWSAFAQIAADTTGLCFCCVGLIMVPFPSVESTMFVICYTGQIFQVLFYCHYGTLLYEENNGLITAIYMSSWLDCDVRLKKMLLVIMERSKAPIFLTAGKVLNLTYGTCLSVVKASCSLVSIIKQI</sequence>
<dbReference type="PANTHER" id="PTHR21137:SF35">
    <property type="entry name" value="ODORANT RECEPTOR 19A-RELATED"/>
    <property type="match status" value="1"/>
</dbReference>
<evidence type="ECO:0000256" key="10">
    <source>
        <dbReference type="RuleBase" id="RU351113"/>
    </source>
</evidence>
<name>A0AA38I551_9CUCU</name>
<evidence type="ECO:0000256" key="8">
    <source>
        <dbReference type="ARBA" id="ARBA00023170"/>
    </source>
</evidence>
<evidence type="ECO:0000256" key="3">
    <source>
        <dbReference type="ARBA" id="ARBA00022606"/>
    </source>
</evidence>
<dbReference type="GO" id="GO:0007165">
    <property type="term" value="P:signal transduction"/>
    <property type="evidence" value="ECO:0007669"/>
    <property type="project" value="UniProtKB-KW"/>
</dbReference>
<comment type="caution">
    <text evidence="10">Lacks conserved residue(s) required for the propagation of feature annotation.</text>
</comment>
<keyword evidence="4 10" id="KW-0812">Transmembrane</keyword>
<feature type="transmembrane region" description="Helical" evidence="10">
    <location>
        <begin position="34"/>
        <end position="55"/>
    </location>
</feature>
<keyword evidence="7 10" id="KW-0472">Membrane</keyword>
<protein>
    <recommendedName>
        <fullName evidence="10">Odorant receptor</fullName>
    </recommendedName>
</protein>
<evidence type="ECO:0000256" key="9">
    <source>
        <dbReference type="ARBA" id="ARBA00023224"/>
    </source>
</evidence>
<evidence type="ECO:0000256" key="5">
    <source>
        <dbReference type="ARBA" id="ARBA00022725"/>
    </source>
</evidence>
<keyword evidence="6 10" id="KW-1133">Transmembrane helix</keyword>
<dbReference type="PANTHER" id="PTHR21137">
    <property type="entry name" value="ODORANT RECEPTOR"/>
    <property type="match status" value="1"/>
</dbReference>
<dbReference type="GO" id="GO:0005886">
    <property type="term" value="C:plasma membrane"/>
    <property type="evidence" value="ECO:0007669"/>
    <property type="project" value="UniProtKB-SubCell"/>
</dbReference>
<dbReference type="GO" id="GO:0004984">
    <property type="term" value="F:olfactory receptor activity"/>
    <property type="evidence" value="ECO:0007669"/>
    <property type="project" value="InterPro"/>
</dbReference>
<feature type="transmembrane region" description="Helical" evidence="10">
    <location>
        <begin position="166"/>
        <end position="184"/>
    </location>
</feature>
<dbReference type="Proteomes" id="UP001168821">
    <property type="component" value="Unassembled WGS sequence"/>
</dbReference>
<evidence type="ECO:0000256" key="4">
    <source>
        <dbReference type="ARBA" id="ARBA00022692"/>
    </source>
</evidence>
<evidence type="ECO:0000313" key="11">
    <source>
        <dbReference type="EMBL" id="KAJ3649593.1"/>
    </source>
</evidence>
<gene>
    <name evidence="11" type="ORF">Zmor_021327</name>
</gene>
<keyword evidence="5 10" id="KW-0552">Olfaction</keyword>
<proteinExistence type="inferred from homology"/>
<dbReference type="InterPro" id="IPR004117">
    <property type="entry name" value="7tm6_olfct_rcpt"/>
</dbReference>
<evidence type="ECO:0000313" key="12">
    <source>
        <dbReference type="Proteomes" id="UP001168821"/>
    </source>
</evidence>
<accession>A0AA38I551</accession>
<comment type="subcellular location">
    <subcellularLocation>
        <location evidence="1 10">Cell membrane</location>
        <topology evidence="1 10">Multi-pass membrane protein</topology>
    </subcellularLocation>
</comment>
<evidence type="ECO:0000256" key="1">
    <source>
        <dbReference type="ARBA" id="ARBA00004651"/>
    </source>
</evidence>
<organism evidence="11 12">
    <name type="scientific">Zophobas morio</name>
    <dbReference type="NCBI Taxonomy" id="2755281"/>
    <lineage>
        <taxon>Eukaryota</taxon>
        <taxon>Metazoa</taxon>
        <taxon>Ecdysozoa</taxon>
        <taxon>Arthropoda</taxon>
        <taxon>Hexapoda</taxon>
        <taxon>Insecta</taxon>
        <taxon>Pterygota</taxon>
        <taxon>Neoptera</taxon>
        <taxon>Endopterygota</taxon>
        <taxon>Coleoptera</taxon>
        <taxon>Polyphaga</taxon>
        <taxon>Cucujiformia</taxon>
        <taxon>Tenebrionidae</taxon>
        <taxon>Zophobas</taxon>
    </lineage>
</organism>
<keyword evidence="8 10" id="KW-0675">Receptor</keyword>
<keyword evidence="12" id="KW-1185">Reference proteome</keyword>
<evidence type="ECO:0000256" key="2">
    <source>
        <dbReference type="ARBA" id="ARBA00022475"/>
    </source>
</evidence>
<dbReference type="AlphaFoldDB" id="A0AA38I551"/>
<dbReference type="Pfam" id="PF02949">
    <property type="entry name" value="7tm_6"/>
    <property type="match status" value="1"/>
</dbReference>
<comment type="caution">
    <text evidence="11">The sequence shown here is derived from an EMBL/GenBank/DDBJ whole genome shotgun (WGS) entry which is preliminary data.</text>
</comment>
<dbReference type="EMBL" id="JALNTZ010000006">
    <property type="protein sequence ID" value="KAJ3649593.1"/>
    <property type="molecule type" value="Genomic_DNA"/>
</dbReference>
<evidence type="ECO:0000256" key="7">
    <source>
        <dbReference type="ARBA" id="ARBA00023136"/>
    </source>
</evidence>
<evidence type="ECO:0000256" key="6">
    <source>
        <dbReference type="ARBA" id="ARBA00022989"/>
    </source>
</evidence>
<dbReference type="GO" id="GO:0005549">
    <property type="term" value="F:odorant binding"/>
    <property type="evidence" value="ECO:0007669"/>
    <property type="project" value="InterPro"/>
</dbReference>
<keyword evidence="2" id="KW-1003">Cell membrane</keyword>
<comment type="similarity">
    <text evidence="10">Belongs to the insect chemoreceptor superfamily. Heteromeric odorant receptor channel (TC 1.A.69) family.</text>
</comment>
<reference evidence="11" key="1">
    <citation type="journal article" date="2023" name="G3 (Bethesda)">
        <title>Whole genome assemblies of Zophobas morio and Tenebrio molitor.</title>
        <authorList>
            <person name="Kaur S."/>
            <person name="Stinson S.A."/>
            <person name="diCenzo G.C."/>
        </authorList>
    </citation>
    <scope>NUCLEOTIDE SEQUENCE</scope>
    <source>
        <strain evidence="11">QUZm001</strain>
    </source>
</reference>
<feature type="transmembrane region" description="Helical" evidence="10">
    <location>
        <begin position="67"/>
        <end position="87"/>
    </location>
</feature>
<keyword evidence="9 10" id="KW-0807">Transducer</keyword>